<gene>
    <name evidence="2" type="ORF">DFJ67_8512</name>
</gene>
<feature type="region of interest" description="Disordered" evidence="1">
    <location>
        <begin position="62"/>
        <end position="102"/>
    </location>
</feature>
<name>A0A3D9ZZ31_9ACTN</name>
<dbReference type="EMBL" id="QUMQ01000001">
    <property type="protein sequence ID" value="REG02417.1"/>
    <property type="molecule type" value="Genomic_DNA"/>
</dbReference>
<comment type="caution">
    <text evidence="2">The sequence shown here is derived from an EMBL/GenBank/DDBJ whole genome shotgun (WGS) entry which is preliminary data.</text>
</comment>
<sequence length="102" mass="11120">MQDLEGDMLRAVAALRRAVDFLHEYDKLQAALRIDDGGGHPSALTVYTEDGLAAAHRVLDGLRDPAGREPAGRSPNGRVPTRIEPRIPAQRIPHDRHGDPGE</sequence>
<keyword evidence="3" id="KW-1185">Reference proteome</keyword>
<feature type="compositionally biased region" description="Basic and acidic residues" evidence="1">
    <location>
        <begin position="62"/>
        <end position="71"/>
    </location>
</feature>
<protein>
    <submittedName>
        <fullName evidence="2">Uncharacterized protein</fullName>
    </submittedName>
</protein>
<dbReference type="Proteomes" id="UP000256913">
    <property type="component" value="Unassembled WGS sequence"/>
</dbReference>
<accession>A0A3D9ZZ31</accession>
<reference evidence="2 3" key="1">
    <citation type="submission" date="2018-08" db="EMBL/GenBank/DDBJ databases">
        <title>Sequencing the genomes of 1000 actinobacteria strains.</title>
        <authorList>
            <person name="Klenk H.-P."/>
        </authorList>
    </citation>
    <scope>NUCLEOTIDE SEQUENCE [LARGE SCALE GENOMIC DNA]</scope>
    <source>
        <strain evidence="2 3">DSM 44099</strain>
    </source>
</reference>
<evidence type="ECO:0000313" key="2">
    <source>
        <dbReference type="EMBL" id="REG02417.1"/>
    </source>
</evidence>
<feature type="compositionally biased region" description="Basic and acidic residues" evidence="1">
    <location>
        <begin position="92"/>
        <end position="102"/>
    </location>
</feature>
<dbReference type="OrthoDB" id="3386047at2"/>
<evidence type="ECO:0000256" key="1">
    <source>
        <dbReference type="SAM" id="MobiDB-lite"/>
    </source>
</evidence>
<organism evidence="2 3">
    <name type="scientific">Asanoa ferruginea</name>
    <dbReference type="NCBI Taxonomy" id="53367"/>
    <lineage>
        <taxon>Bacteria</taxon>
        <taxon>Bacillati</taxon>
        <taxon>Actinomycetota</taxon>
        <taxon>Actinomycetes</taxon>
        <taxon>Micromonosporales</taxon>
        <taxon>Micromonosporaceae</taxon>
        <taxon>Asanoa</taxon>
    </lineage>
</organism>
<proteinExistence type="predicted"/>
<dbReference type="RefSeq" id="WP_116075382.1">
    <property type="nucleotide sequence ID" value="NZ_BONB01000005.1"/>
</dbReference>
<evidence type="ECO:0000313" key="3">
    <source>
        <dbReference type="Proteomes" id="UP000256913"/>
    </source>
</evidence>
<dbReference type="AlphaFoldDB" id="A0A3D9ZZ31"/>